<evidence type="ECO:0000313" key="3">
    <source>
        <dbReference type="Proteomes" id="UP000812270"/>
    </source>
</evidence>
<accession>A0A9E2SCY6</accession>
<dbReference type="GO" id="GO:0016020">
    <property type="term" value="C:membrane"/>
    <property type="evidence" value="ECO:0007669"/>
    <property type="project" value="InterPro"/>
</dbReference>
<feature type="signal peptide" evidence="1">
    <location>
        <begin position="1"/>
        <end position="23"/>
    </location>
</feature>
<gene>
    <name evidence="2" type="ORF">KTO63_19050</name>
</gene>
<dbReference type="GO" id="GO:0034219">
    <property type="term" value="P:carbohydrate transmembrane transport"/>
    <property type="evidence" value="ECO:0007669"/>
    <property type="project" value="InterPro"/>
</dbReference>
<dbReference type="AlphaFoldDB" id="A0A9E2SCY6"/>
<evidence type="ECO:0000256" key="1">
    <source>
        <dbReference type="SAM" id="SignalP"/>
    </source>
</evidence>
<dbReference type="GO" id="GO:0015288">
    <property type="term" value="F:porin activity"/>
    <property type="evidence" value="ECO:0007669"/>
    <property type="project" value="InterPro"/>
</dbReference>
<dbReference type="EMBL" id="JAHSPG010000015">
    <property type="protein sequence ID" value="MBV4359274.1"/>
    <property type="molecule type" value="Genomic_DNA"/>
</dbReference>
<sequence length="469" mass="52564">MRRSILPVIFGCYAIMLMFSAAAQEPVIQNKYFSIGSYGRVGVGWAPDVTGKVGRSLNLKGMGAIGGRLEQGDYFELGTAFHFFPGTANKDTSTLDAQIRFGFFPTQGQLIGNSTSKSYGSITTTIPELYVEAKKIAGSNWSAWIGARYFRGGDIHIIDYFHFDDHSSQGVGVKYKNTQFSVMLPGAVDTNSSVPPYFYLNIRDTTPVLGLRGRQVYIIEQQLFNKYGQFKLMGEFHKLNDASKNDTANYSYPADLGFVLGVKHQIELKKLLAGSFQQLTIRYGYGIANGGDGGGSRTFLTYGAPNISTQKFKKASSLALTEHFLANFNRDYSLNAYAIYTHSKGAADSSNKAPDFMGRMVFNRKTDIAVGFRGTWYITNWFHLMHEANYAARKDGTQPYATMFKLGIIPTIVPFAKRDVWSRPQLRFIYEIAFYNKFASDNLYSDYLQQTGSKSFGQYIGFGAEWWLW</sequence>
<feature type="chain" id="PRO_5039637818" evidence="1">
    <location>
        <begin position="24"/>
        <end position="469"/>
    </location>
</feature>
<dbReference type="RefSeq" id="WP_217793317.1">
    <property type="nucleotide sequence ID" value="NZ_JAHSPG010000015.1"/>
</dbReference>
<dbReference type="InterPro" id="IPR003192">
    <property type="entry name" value="Porin_LamB"/>
</dbReference>
<keyword evidence="3" id="KW-1185">Reference proteome</keyword>
<keyword evidence="1" id="KW-0732">Signal</keyword>
<protein>
    <submittedName>
        <fullName evidence="2">Carbohydrate porin</fullName>
    </submittedName>
</protein>
<organism evidence="2 3">
    <name type="scientific">Pinibacter aurantiacus</name>
    <dbReference type="NCBI Taxonomy" id="2851599"/>
    <lineage>
        <taxon>Bacteria</taxon>
        <taxon>Pseudomonadati</taxon>
        <taxon>Bacteroidota</taxon>
        <taxon>Chitinophagia</taxon>
        <taxon>Chitinophagales</taxon>
        <taxon>Chitinophagaceae</taxon>
        <taxon>Pinibacter</taxon>
    </lineage>
</organism>
<name>A0A9E2SCY6_9BACT</name>
<dbReference type="Pfam" id="PF02264">
    <property type="entry name" value="LamB"/>
    <property type="match status" value="1"/>
</dbReference>
<reference evidence="2" key="1">
    <citation type="submission" date="2021-06" db="EMBL/GenBank/DDBJ databases">
        <authorList>
            <person name="Huq M.A."/>
        </authorList>
    </citation>
    <scope>NUCLEOTIDE SEQUENCE</scope>
    <source>
        <strain evidence="2">MAH-26</strain>
    </source>
</reference>
<comment type="caution">
    <text evidence="2">The sequence shown here is derived from an EMBL/GenBank/DDBJ whole genome shotgun (WGS) entry which is preliminary data.</text>
</comment>
<evidence type="ECO:0000313" key="2">
    <source>
        <dbReference type="EMBL" id="MBV4359274.1"/>
    </source>
</evidence>
<dbReference type="Proteomes" id="UP000812270">
    <property type="component" value="Unassembled WGS sequence"/>
</dbReference>
<proteinExistence type="predicted"/>